<dbReference type="GO" id="GO:0044205">
    <property type="term" value="P:'de novo' UMP biosynthetic process"/>
    <property type="evidence" value="ECO:0007669"/>
    <property type="project" value="UniProtKB-UniPathway"/>
</dbReference>
<evidence type="ECO:0000313" key="10">
    <source>
        <dbReference type="Proteomes" id="UP000251993"/>
    </source>
</evidence>
<dbReference type="AlphaFoldDB" id="A0A344TL20"/>
<gene>
    <name evidence="9" type="primary">pyrF</name>
    <name evidence="9" type="ORF">DR864_17100</name>
</gene>
<evidence type="ECO:0000256" key="6">
    <source>
        <dbReference type="ARBA" id="ARBA00049157"/>
    </source>
</evidence>
<dbReference type="GO" id="GO:0004590">
    <property type="term" value="F:orotidine-5'-phosphate decarboxylase activity"/>
    <property type="evidence" value="ECO:0007669"/>
    <property type="project" value="UniProtKB-UniRule"/>
</dbReference>
<comment type="similarity">
    <text evidence="2">Belongs to the OMP decarboxylase family. Type 2 subfamily.</text>
</comment>
<comment type="catalytic activity">
    <reaction evidence="6">
        <text>orotidine 5'-phosphate + H(+) = UMP + CO2</text>
        <dbReference type="Rhea" id="RHEA:11596"/>
        <dbReference type="ChEBI" id="CHEBI:15378"/>
        <dbReference type="ChEBI" id="CHEBI:16526"/>
        <dbReference type="ChEBI" id="CHEBI:57538"/>
        <dbReference type="ChEBI" id="CHEBI:57865"/>
        <dbReference type="EC" id="4.1.1.23"/>
    </reaction>
</comment>
<dbReference type="Pfam" id="PF00215">
    <property type="entry name" value="OMPdecase"/>
    <property type="match status" value="1"/>
</dbReference>
<name>A0A344TL20_9BACT</name>
<keyword evidence="3" id="KW-0210">Decarboxylase</keyword>
<dbReference type="GO" id="GO:0006207">
    <property type="term" value="P:'de novo' pyrimidine nucleobase biosynthetic process"/>
    <property type="evidence" value="ECO:0007669"/>
    <property type="project" value="InterPro"/>
</dbReference>
<keyword evidence="5 9" id="KW-0456">Lyase</keyword>
<dbReference type="EMBL" id="CP030850">
    <property type="protein sequence ID" value="AXE19341.1"/>
    <property type="molecule type" value="Genomic_DNA"/>
</dbReference>
<evidence type="ECO:0000256" key="5">
    <source>
        <dbReference type="ARBA" id="ARBA00023239"/>
    </source>
</evidence>
<dbReference type="OrthoDB" id="9808470at2"/>
<evidence type="ECO:0000256" key="1">
    <source>
        <dbReference type="ARBA" id="ARBA00004861"/>
    </source>
</evidence>
<sequence length="299" mass="33595">MNRTQLIEQIKRKKSFLCVGLDPDLKKLPKHILREPDAIFEFNKRLIDATAPYAVAYKPNIAFYEALGPRGWNSLQRTLGYIPKDCFTIADAKRGDIGNTSSLYAQAFFDKGSSGMSFDSITVAPYMGRDSVIPFLEFKDKWVILLALTSNEGSVDFQTMMMNPKLSRNDDDDFGLSNSQVVLDNENEYLFERVIRVSQQWGGNDRLMYVVGATQAPMLQQIRKLAPEHFLLIPGVGAQGGSLEEVCKYGMTKECGLLVNASRSIIYASSGIDFAQKAGEEAKRMQQEMEQQLQAFKII</sequence>
<dbReference type="InterPro" id="IPR011060">
    <property type="entry name" value="RibuloseP-bd_barrel"/>
</dbReference>
<evidence type="ECO:0000313" key="9">
    <source>
        <dbReference type="EMBL" id="AXE19341.1"/>
    </source>
</evidence>
<evidence type="ECO:0000259" key="8">
    <source>
        <dbReference type="SMART" id="SM00934"/>
    </source>
</evidence>
<evidence type="ECO:0000256" key="2">
    <source>
        <dbReference type="ARBA" id="ARBA00008847"/>
    </source>
</evidence>
<dbReference type="InterPro" id="IPR011995">
    <property type="entry name" value="OMPdecase_type-2"/>
</dbReference>
<feature type="domain" description="Orotidine 5'-phosphate decarboxylase" evidence="8">
    <location>
        <begin position="16"/>
        <end position="278"/>
    </location>
</feature>
<dbReference type="SMART" id="SM00934">
    <property type="entry name" value="OMPdecase"/>
    <property type="match status" value="1"/>
</dbReference>
<keyword evidence="4" id="KW-0665">Pyrimidine biosynthesis</keyword>
<dbReference type="PANTHER" id="PTHR43375">
    <property type="entry name" value="OROTIDINE 5'-PHOSPHATE DECARBOXYLASE"/>
    <property type="match status" value="1"/>
</dbReference>
<dbReference type="Gene3D" id="3.20.20.70">
    <property type="entry name" value="Aldolase class I"/>
    <property type="match status" value="1"/>
</dbReference>
<dbReference type="NCBIfam" id="TIGR02127">
    <property type="entry name" value="pyrF_sub2"/>
    <property type="match status" value="1"/>
</dbReference>
<dbReference type="CDD" id="cd04725">
    <property type="entry name" value="OMP_decarboxylase_like"/>
    <property type="match status" value="1"/>
</dbReference>
<reference evidence="9 10" key="1">
    <citation type="submission" date="2018-07" db="EMBL/GenBank/DDBJ databases">
        <title>Genome sequencing of Runella.</title>
        <authorList>
            <person name="Baek M.-G."/>
            <person name="Yi H."/>
        </authorList>
    </citation>
    <scope>NUCLEOTIDE SEQUENCE [LARGE SCALE GENOMIC DNA]</scope>
    <source>
        <strain evidence="9 10">HYN0085</strain>
    </source>
</reference>
<dbReference type="InterPro" id="IPR001754">
    <property type="entry name" value="OMPdeCOase_dom"/>
</dbReference>
<dbReference type="SUPFAM" id="SSF51366">
    <property type="entry name" value="Ribulose-phoshate binding barrel"/>
    <property type="match status" value="1"/>
</dbReference>
<proteinExistence type="inferred from homology"/>
<dbReference type="InterPro" id="IPR013785">
    <property type="entry name" value="Aldolase_TIM"/>
</dbReference>
<organism evidence="9 10">
    <name type="scientific">Runella rosea</name>
    <dbReference type="NCBI Taxonomy" id="2259595"/>
    <lineage>
        <taxon>Bacteria</taxon>
        <taxon>Pseudomonadati</taxon>
        <taxon>Bacteroidota</taxon>
        <taxon>Cytophagia</taxon>
        <taxon>Cytophagales</taxon>
        <taxon>Spirosomataceae</taxon>
        <taxon>Runella</taxon>
    </lineage>
</organism>
<evidence type="ECO:0000256" key="7">
    <source>
        <dbReference type="NCBIfam" id="TIGR02127"/>
    </source>
</evidence>
<dbReference type="Proteomes" id="UP000251993">
    <property type="component" value="Chromosome"/>
</dbReference>
<accession>A0A344TL20</accession>
<dbReference type="UniPathway" id="UPA00070">
    <property type="reaction ID" value="UER00120"/>
</dbReference>
<evidence type="ECO:0000256" key="4">
    <source>
        <dbReference type="ARBA" id="ARBA00022975"/>
    </source>
</evidence>
<dbReference type="KEGG" id="run:DR864_17100"/>
<evidence type="ECO:0000256" key="3">
    <source>
        <dbReference type="ARBA" id="ARBA00022793"/>
    </source>
</evidence>
<keyword evidence="10" id="KW-1185">Reference proteome</keyword>
<dbReference type="RefSeq" id="WP_114068124.1">
    <property type="nucleotide sequence ID" value="NZ_CP030850.1"/>
</dbReference>
<dbReference type="PANTHER" id="PTHR43375:SF1">
    <property type="entry name" value="OROTIDINE 5'-PHOSPHATE DECARBOXYLASE"/>
    <property type="match status" value="1"/>
</dbReference>
<protein>
    <recommendedName>
        <fullName evidence="7">Orotidine-5'-phosphate decarboxylase</fullName>
        <ecNumber evidence="7">4.1.1.23</ecNumber>
    </recommendedName>
</protein>
<comment type="pathway">
    <text evidence="1">Pyrimidine metabolism; UMP biosynthesis via de novo pathway; UMP from orotate: step 2/2.</text>
</comment>
<dbReference type="EC" id="4.1.1.23" evidence="7"/>